<evidence type="ECO:0000313" key="6">
    <source>
        <dbReference type="EMBL" id="UWM55316.1"/>
    </source>
</evidence>
<reference evidence="6" key="1">
    <citation type="submission" date="2022-09" db="EMBL/GenBank/DDBJ databases">
        <title>Diverse halophilic archaea isolated from saline environments.</title>
        <authorList>
            <person name="Cui H.-L."/>
        </authorList>
    </citation>
    <scope>NUCLEOTIDE SEQUENCE</scope>
    <source>
        <strain evidence="6">ZS-35-S2</strain>
    </source>
</reference>
<dbReference type="EMBL" id="CP104003">
    <property type="protein sequence ID" value="UWM55316.1"/>
    <property type="molecule type" value="Genomic_DNA"/>
</dbReference>
<feature type="domain" description="Protein kinase" evidence="5">
    <location>
        <begin position="1"/>
        <end position="280"/>
    </location>
</feature>
<keyword evidence="1" id="KW-0808">Transferase</keyword>
<evidence type="ECO:0000256" key="4">
    <source>
        <dbReference type="ARBA" id="ARBA00022840"/>
    </source>
</evidence>
<protein>
    <recommendedName>
        <fullName evidence="5">Protein kinase domain-containing protein</fullName>
    </recommendedName>
</protein>
<evidence type="ECO:0000313" key="7">
    <source>
        <dbReference type="Proteomes" id="UP001057580"/>
    </source>
</evidence>
<dbReference type="GO" id="GO:0005524">
    <property type="term" value="F:ATP binding"/>
    <property type="evidence" value="ECO:0007669"/>
    <property type="project" value="UniProtKB-KW"/>
</dbReference>
<dbReference type="InterPro" id="IPR000719">
    <property type="entry name" value="Prot_kinase_dom"/>
</dbReference>
<dbReference type="Pfam" id="PF00069">
    <property type="entry name" value="Pkinase"/>
    <property type="match status" value="1"/>
</dbReference>
<evidence type="ECO:0000256" key="2">
    <source>
        <dbReference type="ARBA" id="ARBA00022741"/>
    </source>
</evidence>
<dbReference type="AlphaFoldDB" id="A0A9E7R4H0"/>
<proteinExistence type="predicted"/>
<name>A0A9E7R4H0_9EURY</name>
<dbReference type="InterPro" id="IPR011009">
    <property type="entry name" value="Kinase-like_dom_sf"/>
</dbReference>
<gene>
    <name evidence="6" type="ORF">N0B31_03290</name>
</gene>
<dbReference type="Proteomes" id="UP001057580">
    <property type="component" value="Chromosome"/>
</dbReference>
<evidence type="ECO:0000256" key="3">
    <source>
        <dbReference type="ARBA" id="ARBA00022777"/>
    </source>
</evidence>
<dbReference type="RefSeq" id="WP_260594399.1">
    <property type="nucleotide sequence ID" value="NZ_CP104003.1"/>
</dbReference>
<dbReference type="GeneID" id="74941414"/>
<organism evidence="6 7">
    <name type="scientific">Salinirubellus salinus</name>
    <dbReference type="NCBI Taxonomy" id="1364945"/>
    <lineage>
        <taxon>Archaea</taxon>
        <taxon>Methanobacteriati</taxon>
        <taxon>Methanobacteriota</taxon>
        <taxon>Stenosarchaea group</taxon>
        <taxon>Halobacteria</taxon>
        <taxon>Halobacteriales</taxon>
        <taxon>Natronomonadaceae</taxon>
        <taxon>Salinirubellus</taxon>
    </lineage>
</organism>
<keyword evidence="4" id="KW-0067">ATP-binding</keyword>
<accession>A0A9E7R4H0</accession>
<dbReference type="Gene3D" id="1.10.510.10">
    <property type="entry name" value="Transferase(Phosphotransferase) domain 1"/>
    <property type="match status" value="1"/>
</dbReference>
<keyword evidence="2" id="KW-0547">Nucleotide-binding</keyword>
<dbReference type="SUPFAM" id="SSF56112">
    <property type="entry name" value="Protein kinase-like (PK-like)"/>
    <property type="match status" value="1"/>
</dbReference>
<dbReference type="GO" id="GO:0004674">
    <property type="term" value="F:protein serine/threonine kinase activity"/>
    <property type="evidence" value="ECO:0007669"/>
    <property type="project" value="TreeGrafter"/>
</dbReference>
<dbReference type="PROSITE" id="PS50011">
    <property type="entry name" value="PROTEIN_KINASE_DOM"/>
    <property type="match status" value="1"/>
</dbReference>
<dbReference type="KEGG" id="ssai:N0B31_03290"/>
<keyword evidence="7" id="KW-1185">Reference proteome</keyword>
<sequence>MTGGPMDIAAAPGPEVCPTVPTQRAAYTDFERADEADESAAAPWPGRLTATAVTLEGVPVRLAELDRRSTVPAREFVAAVDRWRAVDDHDHVLPIVASGKQPRPWVATPAGGSYADREALPLAEALWVGVCLADALVYAHEHGTVHGALSPAWVHHQPTAEWGFPRLGGLGIAGPLAADGTATPYRAPEQVAPERYDPAGPLVDVHGLGVTLYELLTGEAPFEGPTARRDVVESRPIPPSTVRPSLPDSVDELLGPALAKRPVDRYDSVAAFRSQLAALLESEHVSGGGREQSPVAFPLFDGDRAEWTAPCPACGRSVTNTFESFRDHWRDADRCDGPSETVPDRATCSADDWAIVVQRTERAIAEAPEHRREDRSDHPLWAALASESVTAVNGVPVASGDGSYPWLSYPKRGWRVPCPGCGSTVYNTRSAMKAHWSDAPACGPPDAFSTR</sequence>
<dbReference type="PANTHER" id="PTHR43289">
    <property type="entry name" value="MITOGEN-ACTIVATED PROTEIN KINASE KINASE KINASE 20-RELATED"/>
    <property type="match status" value="1"/>
</dbReference>
<keyword evidence="3" id="KW-0418">Kinase</keyword>
<dbReference type="SMART" id="SM00220">
    <property type="entry name" value="S_TKc"/>
    <property type="match status" value="1"/>
</dbReference>
<evidence type="ECO:0000259" key="5">
    <source>
        <dbReference type="PROSITE" id="PS50011"/>
    </source>
</evidence>
<evidence type="ECO:0000256" key="1">
    <source>
        <dbReference type="ARBA" id="ARBA00022679"/>
    </source>
</evidence>
<dbReference type="PANTHER" id="PTHR43289:SF6">
    <property type="entry name" value="SERINE_THREONINE-PROTEIN KINASE NEKL-3"/>
    <property type="match status" value="1"/>
</dbReference>